<evidence type="ECO:0000256" key="1">
    <source>
        <dbReference type="SAM" id="Phobius"/>
    </source>
</evidence>
<dbReference type="EMBL" id="OBEA01000004">
    <property type="protein sequence ID" value="SNY52933.1"/>
    <property type="molecule type" value="Genomic_DNA"/>
</dbReference>
<proteinExistence type="predicted"/>
<protein>
    <submittedName>
        <fullName evidence="3">Uncharacterized protein</fullName>
    </submittedName>
</protein>
<dbReference type="Proteomes" id="UP000231655">
    <property type="component" value="Unassembled WGS sequence"/>
</dbReference>
<evidence type="ECO:0000313" key="2">
    <source>
        <dbReference type="EMBL" id="PJE25767.1"/>
    </source>
</evidence>
<dbReference type="EMBL" id="PGTD01000023">
    <property type="protein sequence ID" value="PJE25767.1"/>
    <property type="molecule type" value="Genomic_DNA"/>
</dbReference>
<dbReference type="AlphaFoldDB" id="A0A285IYN6"/>
<reference evidence="3 4" key="1">
    <citation type="submission" date="2017-09" db="EMBL/GenBank/DDBJ databases">
        <authorList>
            <person name="Ehlers B."/>
            <person name="Leendertz F.H."/>
        </authorList>
    </citation>
    <scope>NUCLEOTIDE SEQUENCE [LARGE SCALE GENOMIC DNA]</scope>
    <source>
        <strain evidence="3 4">CGMCC 1.12662</strain>
    </source>
</reference>
<evidence type="ECO:0000313" key="4">
    <source>
        <dbReference type="Proteomes" id="UP000231655"/>
    </source>
</evidence>
<keyword evidence="1" id="KW-1133">Transmembrane helix</keyword>
<gene>
    <name evidence="2" type="ORF">CVM39_18860</name>
    <name evidence="3" type="ORF">SAMN06297129_2445</name>
</gene>
<accession>A0A285IYN6</accession>
<evidence type="ECO:0000313" key="5">
    <source>
        <dbReference type="Proteomes" id="UP000231702"/>
    </source>
</evidence>
<organism evidence="3 4">
    <name type="scientific">Pseudooceanicola antarcticus</name>
    <dbReference type="NCBI Taxonomy" id="1247613"/>
    <lineage>
        <taxon>Bacteria</taxon>
        <taxon>Pseudomonadati</taxon>
        <taxon>Pseudomonadota</taxon>
        <taxon>Alphaproteobacteria</taxon>
        <taxon>Rhodobacterales</taxon>
        <taxon>Paracoccaceae</taxon>
        <taxon>Pseudooceanicola</taxon>
    </lineage>
</organism>
<keyword evidence="1" id="KW-0472">Membrane</keyword>
<evidence type="ECO:0000313" key="3">
    <source>
        <dbReference type="EMBL" id="SNY52933.1"/>
    </source>
</evidence>
<keyword evidence="1" id="KW-0812">Transmembrane</keyword>
<sequence>MALSFGNPAWTTGGTASGPNLSFGANIPAVDLWSSLGLDFGTPVGATGTTAAAAAGVNTTQLDGQTGFFDALSGFGSAILSGMGVQPEGTATVQQASWGGQQTSAAGIPLDTLLMVGLVGAGIYFAFKK</sequence>
<reference evidence="2 5" key="2">
    <citation type="journal article" date="2018" name="Int. J. Syst. Evol. Microbiol.">
        <title>Pseudooceanicola lipolyticus sp. nov., a marine alphaproteobacterium, reclassification of Oceanicola flagellatus as Pseudooceanicola flagellatus comb. nov. and emended description of the genus Pseudooceanicola.</title>
        <authorList>
            <person name="Huang M.-M."/>
            <person name="Guo L.-L."/>
            <person name="Wu Y.-H."/>
            <person name="Lai Q.-L."/>
            <person name="Shao Z.-Z."/>
            <person name="Wang C.-S."/>
            <person name="Wu M."/>
            <person name="Xu X.-W."/>
        </authorList>
    </citation>
    <scope>NUCLEOTIDE SEQUENCE [LARGE SCALE GENOMIC DNA]</scope>
    <source>
        <strain evidence="2 5">Ar-45</strain>
    </source>
</reference>
<feature type="transmembrane region" description="Helical" evidence="1">
    <location>
        <begin position="106"/>
        <end position="127"/>
    </location>
</feature>
<dbReference type="RefSeq" id="WP_097146178.1">
    <property type="nucleotide sequence ID" value="NZ_OBEA01000004.1"/>
</dbReference>
<dbReference type="Proteomes" id="UP000231702">
    <property type="component" value="Unassembled WGS sequence"/>
</dbReference>
<keyword evidence="5" id="KW-1185">Reference proteome</keyword>
<name>A0A285IYN6_9RHOB</name>